<dbReference type="Pfam" id="PF01042">
    <property type="entry name" value="Ribonuc_L-PSP"/>
    <property type="match status" value="1"/>
</dbReference>
<dbReference type="STRING" id="511.UZ73_08740"/>
<protein>
    <submittedName>
        <fullName evidence="2">RidA family protein</fullName>
    </submittedName>
</protein>
<keyword evidence="1" id="KW-0732">Signal</keyword>
<feature type="signal peptide" evidence="1">
    <location>
        <begin position="1"/>
        <end position="27"/>
    </location>
</feature>
<comment type="caution">
    <text evidence="2">The sequence shown here is derived from an EMBL/GenBank/DDBJ whole genome shotgun (WGS) entry which is preliminary data.</text>
</comment>
<dbReference type="CDD" id="cd00448">
    <property type="entry name" value="YjgF_YER057c_UK114_family"/>
    <property type="match status" value="1"/>
</dbReference>
<evidence type="ECO:0000256" key="1">
    <source>
        <dbReference type="SAM" id="SignalP"/>
    </source>
</evidence>
<evidence type="ECO:0000313" key="3">
    <source>
        <dbReference type="Proteomes" id="UP000245216"/>
    </source>
</evidence>
<accession>A0A2U2BLU8</accession>
<dbReference type="AlphaFoldDB" id="A0A2U2BLU8"/>
<dbReference type="PANTHER" id="PTHR11803:SF39">
    <property type="entry name" value="2-IMINOBUTANOATE_2-IMINOPROPANOATE DEAMINASE"/>
    <property type="match status" value="1"/>
</dbReference>
<dbReference type="Gene3D" id="3.30.1330.40">
    <property type="entry name" value="RutC-like"/>
    <property type="match status" value="1"/>
</dbReference>
<dbReference type="Proteomes" id="UP000245216">
    <property type="component" value="Unassembled WGS sequence"/>
</dbReference>
<sequence length="165" mass="17916">MRFFSSTRHTLLACSILGLGISSTAYAANTEKTAEPTAIKRFLGNSDMPFSRAVQAGDFLFLSGQIPLNEKGEIVRSSIEDQTNAALDRIEETLKLAGADFSHVVKATVYLSDIALYDQFNKTYKERLGSNFPARSLVQAKLAGGVDVEIDVQAWTGAKTSPAKH</sequence>
<gene>
    <name evidence="2" type="ORF">DF183_09950</name>
</gene>
<reference evidence="2 3" key="1">
    <citation type="submission" date="2018-05" db="EMBL/GenBank/DDBJ databases">
        <title>Genome Sequence of an Efficient Indole-Degrading Bacterium, Alcaligenes sp.YBY.</title>
        <authorList>
            <person name="Yang B."/>
        </authorList>
    </citation>
    <scope>NUCLEOTIDE SEQUENCE [LARGE SCALE GENOMIC DNA]</scope>
    <source>
        <strain evidence="2 3">YBY</strain>
    </source>
</reference>
<dbReference type="RefSeq" id="WP_109088994.1">
    <property type="nucleotide sequence ID" value="NZ_QEXO01000002.1"/>
</dbReference>
<dbReference type="EMBL" id="QEXO01000002">
    <property type="protein sequence ID" value="PWE14991.1"/>
    <property type="molecule type" value="Genomic_DNA"/>
</dbReference>
<reference evidence="2 3" key="2">
    <citation type="submission" date="2018-05" db="EMBL/GenBank/DDBJ databases">
        <authorList>
            <person name="Lanie J.A."/>
            <person name="Ng W.-L."/>
            <person name="Kazmierczak K.M."/>
            <person name="Andrzejewski T.M."/>
            <person name="Davidsen T.M."/>
            <person name="Wayne K.J."/>
            <person name="Tettelin H."/>
            <person name="Glass J.I."/>
            <person name="Rusch D."/>
            <person name="Podicherti R."/>
            <person name="Tsui H.-C.T."/>
            <person name="Winkler M.E."/>
        </authorList>
    </citation>
    <scope>NUCLEOTIDE SEQUENCE [LARGE SCALE GENOMIC DNA]</scope>
    <source>
        <strain evidence="2 3">YBY</strain>
    </source>
</reference>
<organism evidence="2 3">
    <name type="scientific">Alcaligenes faecalis</name>
    <dbReference type="NCBI Taxonomy" id="511"/>
    <lineage>
        <taxon>Bacteria</taxon>
        <taxon>Pseudomonadati</taxon>
        <taxon>Pseudomonadota</taxon>
        <taxon>Betaproteobacteria</taxon>
        <taxon>Burkholderiales</taxon>
        <taxon>Alcaligenaceae</taxon>
        <taxon>Alcaligenes</taxon>
    </lineage>
</organism>
<feature type="chain" id="PRO_5015718186" evidence="1">
    <location>
        <begin position="28"/>
        <end position="165"/>
    </location>
</feature>
<dbReference type="InterPro" id="IPR035959">
    <property type="entry name" value="RutC-like_sf"/>
</dbReference>
<dbReference type="GO" id="GO:0005829">
    <property type="term" value="C:cytosol"/>
    <property type="evidence" value="ECO:0007669"/>
    <property type="project" value="TreeGrafter"/>
</dbReference>
<dbReference type="SUPFAM" id="SSF55298">
    <property type="entry name" value="YjgF-like"/>
    <property type="match status" value="1"/>
</dbReference>
<name>A0A2U2BLU8_ALCFA</name>
<proteinExistence type="predicted"/>
<dbReference type="GO" id="GO:0019239">
    <property type="term" value="F:deaminase activity"/>
    <property type="evidence" value="ECO:0007669"/>
    <property type="project" value="TreeGrafter"/>
</dbReference>
<dbReference type="InterPro" id="IPR006175">
    <property type="entry name" value="YjgF/YER057c/UK114"/>
</dbReference>
<dbReference type="PANTHER" id="PTHR11803">
    <property type="entry name" value="2-IMINOBUTANOATE/2-IMINOPROPANOATE DEAMINASE RIDA"/>
    <property type="match status" value="1"/>
</dbReference>
<evidence type="ECO:0000313" key="2">
    <source>
        <dbReference type="EMBL" id="PWE14991.1"/>
    </source>
</evidence>